<name>A0ABR2IZL2_9EUKA</name>
<dbReference type="Proteomes" id="UP001470230">
    <property type="component" value="Unassembled WGS sequence"/>
</dbReference>
<sequence>MKIKIHYTINDDPDRLVCVIDSSLTIQQTLQLIRDKKKDQNIQYAYIQGSMIEDFNDLISDWNDPDTVFNFRHSKISTSDFDISSTSDTYNFTVYTTSNWESLTKGQSFNLNKNLDRNQFEDLIRDYCSIQSHIPISQIKLLVFLPGGVEFINTTINEYVETVKPKNRYMYVIITKGISSNLLSKEIVEICDVSSEMSTVFSPLVDSTDTGKQLFACLLSSLFHQAAGRKELVSSLSKITAFPPLIASLQSLIDRKTITGKDLIIITSTLFPIFKYFLDNTVPDNKILESCTKLCNLISQINYSSEIPLESITIDSATDISSNIILSRIESYMSLKRLTTLVYWKPDFQLNSFQRADVTPFSQRQLQNAWDEKQHFKPVMPLTLRQVHVSSIVYGPGDSYRVFTMETTDSKELFASSKVDLINPENGETAHVDIEEFARTVTNRVVDGEKIELIDEESVQQITMVLIDQSNSMALSFGNGNDMSRDSVVKQFLTSWASKSFGYRISSLQGLISFATDVIVKSELSPLIPDFEKSVMDTEPGGNTALWPAIKQAAEMLVAKQTDPVTHKNKFKKAALRILALTDGENTGNNMTQYDVLPYLIAHSIIVDAVIVSFNSSSKDLCVLSQLTGGLAFRPQTVEEGIALFEKEALLCISYREVPKPFTGEVTKAHFKSLVRNLALDTEPKNKLIMQARARKPLMTPRCAVKGLDGTSQSRLRRIAKELRIAHRWEDQDVKVYPIEDLADVWRIYIKGPEGTLYENKWWDLFATFPENYPFSPPVFRFITVPFHINISDEGRICMNTLGSDYSSSTNVMELIANIKALLILPNYGDPIDIAKLTLYNKSSDHSEFIQKVRDSTQKAQSNVDDYLAGTPISDDQTYEVPRENYIPGHHRCPITGVPLNPANLVIASSGIRYDRDALKRLLRSSSTPRCVVTDELLTDDPNTL</sequence>
<evidence type="ECO:0000313" key="2">
    <source>
        <dbReference type="EMBL" id="KAK8871066.1"/>
    </source>
</evidence>
<dbReference type="InterPro" id="IPR036465">
    <property type="entry name" value="vWFA_dom_sf"/>
</dbReference>
<dbReference type="PROSITE" id="PS50127">
    <property type="entry name" value="UBC_2"/>
    <property type="match status" value="1"/>
</dbReference>
<dbReference type="Gene3D" id="3.10.110.10">
    <property type="entry name" value="Ubiquitin Conjugating Enzyme"/>
    <property type="match status" value="1"/>
</dbReference>
<dbReference type="CDD" id="cd00195">
    <property type="entry name" value="UBCc_UEV"/>
    <property type="match status" value="1"/>
</dbReference>
<dbReference type="InterPro" id="IPR016135">
    <property type="entry name" value="UBQ-conjugating_enzyme/RWD"/>
</dbReference>
<dbReference type="SUPFAM" id="SSF53300">
    <property type="entry name" value="vWA-like"/>
    <property type="match status" value="1"/>
</dbReference>
<dbReference type="PANTHER" id="PTHR24067">
    <property type="entry name" value="UBIQUITIN-CONJUGATING ENZYME E2"/>
    <property type="match status" value="1"/>
</dbReference>
<proteinExistence type="predicted"/>
<keyword evidence="3" id="KW-1185">Reference proteome</keyword>
<comment type="caution">
    <text evidence="2">The sequence shown here is derived from an EMBL/GenBank/DDBJ whole genome shotgun (WGS) entry which is preliminary data.</text>
</comment>
<dbReference type="Gene3D" id="3.40.50.410">
    <property type="entry name" value="von Willebrand factor, type A domain"/>
    <property type="match status" value="1"/>
</dbReference>
<accession>A0ABR2IZL2</accession>
<protein>
    <recommendedName>
        <fullName evidence="1">UBC core domain-containing protein</fullName>
    </recommendedName>
</protein>
<dbReference type="CDD" id="cd00198">
    <property type="entry name" value="vWFA"/>
    <property type="match status" value="1"/>
</dbReference>
<dbReference type="EMBL" id="JAPFFF010000014">
    <property type="protein sequence ID" value="KAK8871066.1"/>
    <property type="molecule type" value="Genomic_DNA"/>
</dbReference>
<dbReference type="SMART" id="SM00212">
    <property type="entry name" value="UBCc"/>
    <property type="match status" value="1"/>
</dbReference>
<reference evidence="2 3" key="1">
    <citation type="submission" date="2024-04" db="EMBL/GenBank/DDBJ databases">
        <title>Tritrichomonas musculus Genome.</title>
        <authorList>
            <person name="Alves-Ferreira E."/>
            <person name="Grigg M."/>
            <person name="Lorenzi H."/>
            <person name="Galac M."/>
        </authorList>
    </citation>
    <scope>NUCLEOTIDE SEQUENCE [LARGE SCALE GENOMIC DNA]</scope>
    <source>
        <strain evidence="2 3">EAF2021</strain>
    </source>
</reference>
<evidence type="ECO:0000313" key="3">
    <source>
        <dbReference type="Proteomes" id="UP001470230"/>
    </source>
</evidence>
<dbReference type="SUPFAM" id="SSF54495">
    <property type="entry name" value="UBC-like"/>
    <property type="match status" value="1"/>
</dbReference>
<dbReference type="InterPro" id="IPR050113">
    <property type="entry name" value="Ub_conjugating_enzyme"/>
</dbReference>
<evidence type="ECO:0000259" key="1">
    <source>
        <dbReference type="PROSITE" id="PS50127"/>
    </source>
</evidence>
<gene>
    <name evidence="2" type="ORF">M9Y10_008979</name>
</gene>
<dbReference type="Pfam" id="PF00179">
    <property type="entry name" value="UQ_con"/>
    <property type="match status" value="1"/>
</dbReference>
<feature type="domain" description="UBC core" evidence="1">
    <location>
        <begin position="714"/>
        <end position="862"/>
    </location>
</feature>
<organism evidence="2 3">
    <name type="scientific">Tritrichomonas musculus</name>
    <dbReference type="NCBI Taxonomy" id="1915356"/>
    <lineage>
        <taxon>Eukaryota</taxon>
        <taxon>Metamonada</taxon>
        <taxon>Parabasalia</taxon>
        <taxon>Tritrichomonadida</taxon>
        <taxon>Tritrichomonadidae</taxon>
        <taxon>Tritrichomonas</taxon>
    </lineage>
</organism>
<dbReference type="InterPro" id="IPR000608">
    <property type="entry name" value="UBC"/>
</dbReference>